<dbReference type="EC" id="2.7.1.237" evidence="6"/>
<keyword evidence="4 6" id="KW-0173">Coenzyme A biosynthesis</keyword>
<feature type="binding site" evidence="6">
    <location>
        <position position="52"/>
    </location>
    <ligand>
        <name>GTP</name>
        <dbReference type="ChEBI" id="CHEBI:37565"/>
    </ligand>
</feature>
<dbReference type="NCBIfam" id="NF041125">
    <property type="entry name" value="deph_CoA_kin_Thcocales"/>
    <property type="match status" value="1"/>
</dbReference>
<comment type="function">
    <text evidence="6">Catalyzes the GTP-dependent phosphorylation of the 3'-hydroxyl group of dephosphocoenzyme A to form coenzyme A (CoA).</text>
</comment>
<proteinExistence type="inferred from homology"/>
<dbReference type="InterPro" id="IPR007164">
    <property type="entry name" value="GTP-dep_dephospho-CoA_kin"/>
</dbReference>
<sequence length="180" mass="20253">MSRNFYFKLTETLRKELKNPIGRLVKGEMPRPYLISRKELENAPCLITVGDVVTENVLRLGIRPSIAIYDHKTKRKEYEPDIELGAVVLTTKNPAGTITKALLNAIKKSFELAKRGRRVYIKVNGEEDLAAIPAVLYAPEGALVVYGQPDEGIVLIKVTPECKRRCAQLLRKMEVVYNGD</sequence>
<feature type="binding site" evidence="6">
    <location>
        <position position="72"/>
    </location>
    <ligand>
        <name>GTP</name>
        <dbReference type="ChEBI" id="CHEBI:37565"/>
    </ligand>
</feature>
<evidence type="ECO:0000256" key="5">
    <source>
        <dbReference type="ARBA" id="ARBA00023134"/>
    </source>
</evidence>
<keyword evidence="5 6" id="KW-0342">GTP-binding</keyword>
<dbReference type="Pfam" id="PF04019">
    <property type="entry name" value="DUF359"/>
    <property type="match status" value="1"/>
</dbReference>
<comment type="pathway">
    <text evidence="6">Cofactor biosynthesis; coenzyme A biosynthesis.</text>
</comment>
<comment type="similarity">
    <text evidence="6">Belongs to the GTP-dependent DPCK family.</text>
</comment>
<accession>A0A7C0Y3H1</accession>
<keyword evidence="1 6" id="KW-0808">Transferase</keyword>
<name>A0A7C0Y3H1_THELI</name>
<evidence type="ECO:0000256" key="1">
    <source>
        <dbReference type="ARBA" id="ARBA00022679"/>
    </source>
</evidence>
<dbReference type="GO" id="GO:0015937">
    <property type="term" value="P:coenzyme A biosynthetic process"/>
    <property type="evidence" value="ECO:0007669"/>
    <property type="project" value="UniProtKB-UniRule"/>
</dbReference>
<dbReference type="HAMAP" id="MF_00590">
    <property type="entry name" value="Dephospho_CoA_kinase_GTP_dep"/>
    <property type="match status" value="1"/>
</dbReference>
<dbReference type="InterPro" id="IPR054930">
    <property type="entry name" value="deph_CoA_kin_Thcocales"/>
</dbReference>
<comment type="caution">
    <text evidence="7">The sequence shown here is derived from an EMBL/GenBank/DDBJ whole genome shotgun (WGS) entry which is preliminary data.</text>
</comment>
<dbReference type="Proteomes" id="UP000886210">
    <property type="component" value="Unassembled WGS sequence"/>
</dbReference>
<dbReference type="PIRSF" id="PIRSF006533">
    <property type="entry name" value="UCP006533"/>
    <property type="match status" value="1"/>
</dbReference>
<keyword evidence="2 6" id="KW-0547">Nucleotide-binding</keyword>
<feature type="binding site" evidence="6">
    <location>
        <position position="51"/>
    </location>
    <ligand>
        <name>GTP</name>
        <dbReference type="ChEBI" id="CHEBI:37565"/>
    </ligand>
</feature>
<evidence type="ECO:0000256" key="6">
    <source>
        <dbReference type="HAMAP-Rule" id="MF_00590"/>
    </source>
</evidence>
<evidence type="ECO:0000256" key="4">
    <source>
        <dbReference type="ARBA" id="ARBA00022993"/>
    </source>
</evidence>
<feature type="binding site" evidence="6">
    <location>
        <position position="53"/>
    </location>
    <ligand>
        <name>GTP</name>
        <dbReference type="ChEBI" id="CHEBI:37565"/>
    </ligand>
</feature>
<evidence type="ECO:0000256" key="3">
    <source>
        <dbReference type="ARBA" id="ARBA00022777"/>
    </source>
</evidence>
<feature type="binding site" evidence="6">
    <location>
        <position position="127"/>
    </location>
    <ligand>
        <name>GTP</name>
        <dbReference type="ChEBI" id="CHEBI:37565"/>
    </ligand>
</feature>
<dbReference type="EMBL" id="DQYG01000133">
    <property type="protein sequence ID" value="HDD31603.1"/>
    <property type="molecule type" value="Genomic_DNA"/>
</dbReference>
<feature type="binding site" evidence="6">
    <location>
        <position position="70"/>
    </location>
    <ligand>
        <name>GTP</name>
        <dbReference type="ChEBI" id="CHEBI:37565"/>
    </ligand>
</feature>
<dbReference type="AlphaFoldDB" id="A0A7C0Y3H1"/>
<dbReference type="PANTHER" id="PTHR40732:SF1">
    <property type="entry name" value="GTP-DEPENDENT DEPHOSPHO-COA KINASE"/>
    <property type="match status" value="1"/>
</dbReference>
<protein>
    <recommendedName>
        <fullName evidence="6">GTP-dependent dephospho-CoA kinase</fullName>
        <ecNumber evidence="6">2.7.1.237</ecNumber>
    </recommendedName>
    <alternativeName>
        <fullName evidence="6">Dephospho-coenzyme A kinase</fullName>
        <shortName evidence="6">DPCK</shortName>
    </alternativeName>
</protein>
<dbReference type="GO" id="GO:0016301">
    <property type="term" value="F:kinase activity"/>
    <property type="evidence" value="ECO:0007669"/>
    <property type="project" value="UniProtKB-UniRule"/>
</dbReference>
<feature type="binding site" evidence="6">
    <location>
        <position position="150"/>
    </location>
    <ligand>
        <name>GTP</name>
        <dbReference type="ChEBI" id="CHEBI:37565"/>
    </ligand>
</feature>
<dbReference type="GO" id="GO:0005525">
    <property type="term" value="F:GTP binding"/>
    <property type="evidence" value="ECO:0007669"/>
    <property type="project" value="UniProtKB-UniRule"/>
</dbReference>
<gene>
    <name evidence="7" type="ORF">ENF72_03130</name>
</gene>
<evidence type="ECO:0000313" key="7">
    <source>
        <dbReference type="EMBL" id="HDD31603.1"/>
    </source>
</evidence>
<keyword evidence="3 6" id="KW-0418">Kinase</keyword>
<reference evidence="7" key="1">
    <citation type="journal article" date="2020" name="mSystems">
        <title>Genome- and Community-Level Interaction Insights into Carbon Utilization and Element Cycling Functions of Hydrothermarchaeota in Hydrothermal Sediment.</title>
        <authorList>
            <person name="Zhou Z."/>
            <person name="Liu Y."/>
            <person name="Xu W."/>
            <person name="Pan J."/>
            <person name="Luo Z.H."/>
            <person name="Li M."/>
        </authorList>
    </citation>
    <scope>NUCLEOTIDE SEQUENCE [LARGE SCALE GENOMIC DNA]</scope>
    <source>
        <strain evidence="7">HyVt-151</strain>
    </source>
</reference>
<organism evidence="7">
    <name type="scientific">Thermococcus litoralis</name>
    <dbReference type="NCBI Taxonomy" id="2265"/>
    <lineage>
        <taxon>Archaea</taxon>
        <taxon>Methanobacteriati</taxon>
        <taxon>Methanobacteriota</taxon>
        <taxon>Thermococci</taxon>
        <taxon>Thermococcales</taxon>
        <taxon>Thermococcaceae</taxon>
        <taxon>Thermococcus</taxon>
    </lineage>
</organism>
<dbReference type="UniPathway" id="UPA00241"/>
<dbReference type="PANTHER" id="PTHR40732">
    <property type="entry name" value="UPF0218 PROTEIN TK1697"/>
    <property type="match status" value="1"/>
</dbReference>
<evidence type="ECO:0000256" key="2">
    <source>
        <dbReference type="ARBA" id="ARBA00022741"/>
    </source>
</evidence>
<comment type="catalytic activity">
    <reaction evidence="6">
        <text>3'-dephospho-CoA + GTP = GDP + CoA + H(+)</text>
        <dbReference type="Rhea" id="RHEA:61156"/>
        <dbReference type="ChEBI" id="CHEBI:15378"/>
        <dbReference type="ChEBI" id="CHEBI:37565"/>
        <dbReference type="ChEBI" id="CHEBI:57287"/>
        <dbReference type="ChEBI" id="CHEBI:57328"/>
        <dbReference type="ChEBI" id="CHEBI:58189"/>
        <dbReference type="EC" id="2.7.1.237"/>
    </reaction>
</comment>
<dbReference type="NCBIfam" id="NF002248">
    <property type="entry name" value="PRK01160.1-3"/>
    <property type="match status" value="1"/>
</dbReference>